<evidence type="ECO:0000256" key="4">
    <source>
        <dbReference type="SAM" id="Phobius"/>
    </source>
</evidence>
<feature type="region of interest" description="Disordered" evidence="3">
    <location>
        <begin position="64"/>
        <end position="128"/>
    </location>
</feature>
<keyword evidence="2 4" id="KW-0472">Membrane</keyword>
<name>A0AAE0Y7Q0_9GAST</name>
<feature type="domain" description="VASt" evidence="5">
    <location>
        <begin position="179"/>
        <end position="352"/>
    </location>
</feature>
<dbReference type="Proteomes" id="UP001283361">
    <property type="component" value="Unassembled WGS sequence"/>
</dbReference>
<dbReference type="Pfam" id="PF16016">
    <property type="entry name" value="VASt"/>
    <property type="match status" value="1"/>
</dbReference>
<organism evidence="6 7">
    <name type="scientific">Elysia crispata</name>
    <name type="common">lettuce slug</name>
    <dbReference type="NCBI Taxonomy" id="231223"/>
    <lineage>
        <taxon>Eukaryota</taxon>
        <taxon>Metazoa</taxon>
        <taxon>Spiralia</taxon>
        <taxon>Lophotrochozoa</taxon>
        <taxon>Mollusca</taxon>
        <taxon>Gastropoda</taxon>
        <taxon>Heterobranchia</taxon>
        <taxon>Euthyneura</taxon>
        <taxon>Panpulmonata</taxon>
        <taxon>Sacoglossa</taxon>
        <taxon>Placobranchoidea</taxon>
        <taxon>Plakobranchidae</taxon>
        <taxon>Elysia</taxon>
    </lineage>
</organism>
<feature type="region of interest" description="Disordered" evidence="3">
    <location>
        <begin position="383"/>
        <end position="418"/>
    </location>
</feature>
<evidence type="ECO:0000313" key="6">
    <source>
        <dbReference type="EMBL" id="KAK3734752.1"/>
    </source>
</evidence>
<keyword evidence="4" id="KW-1133">Transmembrane helix</keyword>
<evidence type="ECO:0000259" key="5">
    <source>
        <dbReference type="PROSITE" id="PS51778"/>
    </source>
</evidence>
<accession>A0AAE0Y7Q0</accession>
<evidence type="ECO:0000313" key="7">
    <source>
        <dbReference type="Proteomes" id="UP001283361"/>
    </source>
</evidence>
<feature type="transmembrane region" description="Helical" evidence="4">
    <location>
        <begin position="432"/>
        <end position="452"/>
    </location>
</feature>
<dbReference type="GO" id="GO:0140268">
    <property type="term" value="C:endoplasmic reticulum-plasma membrane contact site"/>
    <property type="evidence" value="ECO:0007669"/>
    <property type="project" value="TreeGrafter"/>
</dbReference>
<dbReference type="PANTHER" id="PTHR23319:SF4">
    <property type="entry name" value="GRAM DOMAIN CONTAINING 1B, ISOFORM E"/>
    <property type="match status" value="1"/>
</dbReference>
<evidence type="ECO:0000256" key="2">
    <source>
        <dbReference type="ARBA" id="ARBA00023136"/>
    </source>
</evidence>
<protein>
    <recommendedName>
        <fullName evidence="5">VASt domain-containing protein</fullName>
    </recommendedName>
</protein>
<dbReference type="GO" id="GO:0032366">
    <property type="term" value="P:intracellular sterol transport"/>
    <property type="evidence" value="ECO:0007669"/>
    <property type="project" value="TreeGrafter"/>
</dbReference>
<dbReference type="GO" id="GO:0120015">
    <property type="term" value="F:sterol transfer activity"/>
    <property type="evidence" value="ECO:0007669"/>
    <property type="project" value="TreeGrafter"/>
</dbReference>
<evidence type="ECO:0000256" key="1">
    <source>
        <dbReference type="ARBA" id="ARBA00004370"/>
    </source>
</evidence>
<dbReference type="GO" id="GO:0032934">
    <property type="term" value="F:sterol binding"/>
    <property type="evidence" value="ECO:0007669"/>
    <property type="project" value="TreeGrafter"/>
</dbReference>
<proteinExistence type="predicted"/>
<dbReference type="GO" id="GO:0005886">
    <property type="term" value="C:plasma membrane"/>
    <property type="evidence" value="ECO:0007669"/>
    <property type="project" value="TreeGrafter"/>
</dbReference>
<comment type="subcellular location">
    <subcellularLocation>
        <location evidence="1">Membrane</location>
    </subcellularLocation>
</comment>
<dbReference type="InterPro" id="IPR031968">
    <property type="entry name" value="VASt"/>
</dbReference>
<dbReference type="EMBL" id="JAWDGP010006836">
    <property type="protein sequence ID" value="KAK3734752.1"/>
    <property type="molecule type" value="Genomic_DNA"/>
</dbReference>
<evidence type="ECO:0000256" key="3">
    <source>
        <dbReference type="SAM" id="MobiDB-lite"/>
    </source>
</evidence>
<dbReference type="PROSITE" id="PS51778">
    <property type="entry name" value="VAST"/>
    <property type="match status" value="1"/>
</dbReference>
<dbReference type="AlphaFoldDB" id="A0AAE0Y7Q0"/>
<feature type="compositionally biased region" description="Low complexity" evidence="3">
    <location>
        <begin position="108"/>
        <end position="128"/>
    </location>
</feature>
<keyword evidence="7" id="KW-1185">Reference proteome</keyword>
<comment type="caution">
    <text evidence="6">The sequence shown here is derived from an EMBL/GenBank/DDBJ whole genome shotgun (WGS) entry which is preliminary data.</text>
</comment>
<dbReference type="PANTHER" id="PTHR23319">
    <property type="entry name" value="GRAM DOMAIN CONTAINING 1B, ISOFORM E"/>
    <property type="match status" value="1"/>
</dbReference>
<dbReference type="GO" id="GO:0005789">
    <property type="term" value="C:endoplasmic reticulum membrane"/>
    <property type="evidence" value="ECO:0007669"/>
    <property type="project" value="TreeGrafter"/>
</dbReference>
<dbReference type="InterPro" id="IPR051482">
    <property type="entry name" value="Cholesterol_transport"/>
</dbReference>
<gene>
    <name evidence="6" type="ORF">RRG08_059929</name>
</gene>
<keyword evidence="4" id="KW-0812">Transmembrane</keyword>
<sequence length="539" mass="60224">MKPTRPRKGELLLSVSMMERPMSAKEVWTWVHYNYGDDLGLTSEDDDYVAPQGFEDLTEKLREEIPAIKEPGTDSEVTSLTTDPPGVNTAPSNEDTDVLSDEAFGPRQSPQQQQDQQQQQNSTSSKMVAATTTTLTEDGGEGPSTAGGIVNGDVKVPADFMDSSDDSDAEFFCEGQDHLEKMYLDEVFNLNIDSIFECLFTDSTFFRSFVASRKTFDLSLPDWEEELDENGNKLRNISYTLTLNNSIGPKISPSTEKQICYAMSRPGRIYHVDCECCNGGIPYAESFYVLLRYCLTRVSKAKCRVVVTGELKYRKHVIGMFRGMIEKSAVNGLTDYCRQLSVHLRREAERQEVIIGGHQPSAAAPGGGVGGPALKKKVRRKRGKLLNQSESGATGGGGSKTHSLERTTSTPPSPSKSAFREDKLVELNAHTLVRIIIVILVLLLLFNAVLFYKLWSLESYASSLYGIPTQEALENFAKQPRSQEEWSQLLQQQRQVYEKEIDKWEEVLSVSITIVDQMKASLMQLKKSLHMGTYKHDES</sequence>
<reference evidence="6" key="1">
    <citation type="journal article" date="2023" name="G3 (Bethesda)">
        <title>A reference genome for the long-term kleptoplast-retaining sea slug Elysia crispata morphotype clarki.</title>
        <authorList>
            <person name="Eastman K.E."/>
            <person name="Pendleton A.L."/>
            <person name="Shaikh M.A."/>
            <person name="Suttiyut T."/>
            <person name="Ogas R."/>
            <person name="Tomko P."/>
            <person name="Gavelis G."/>
            <person name="Widhalm J.R."/>
            <person name="Wisecaver J.H."/>
        </authorList>
    </citation>
    <scope>NUCLEOTIDE SEQUENCE</scope>
    <source>
        <strain evidence="6">ECLA1</strain>
    </source>
</reference>